<name>A0ABS4RLS3_PAEXY</name>
<keyword evidence="2" id="KW-1185">Reference proteome</keyword>
<evidence type="ECO:0000313" key="2">
    <source>
        <dbReference type="Proteomes" id="UP000810207"/>
    </source>
</evidence>
<sequence>MKQPIDDYDLMDMDFEEFMRRGREAFADDTEEEAA</sequence>
<dbReference type="EMBL" id="JAGIKV010000001">
    <property type="protein sequence ID" value="MBP2243816.1"/>
    <property type="molecule type" value="Genomic_DNA"/>
</dbReference>
<accession>A0ABS4RLS3</accession>
<proteinExistence type="predicted"/>
<comment type="caution">
    <text evidence="1">The sequence shown here is derived from an EMBL/GenBank/DDBJ whole genome shotgun (WGS) entry which is preliminary data.</text>
</comment>
<reference evidence="1 2" key="1">
    <citation type="submission" date="2021-03" db="EMBL/GenBank/DDBJ databases">
        <title>Genomic Encyclopedia of Type Strains, Phase IV (KMG-IV): sequencing the most valuable type-strain genomes for metagenomic binning, comparative biology and taxonomic classification.</title>
        <authorList>
            <person name="Goeker M."/>
        </authorList>
    </citation>
    <scope>NUCLEOTIDE SEQUENCE [LARGE SCALE GENOMIC DNA]</scope>
    <source>
        <strain evidence="1 2">DSM 21292</strain>
    </source>
</reference>
<gene>
    <name evidence="1" type="ORF">J2Z28_000421</name>
</gene>
<evidence type="ECO:0000313" key="1">
    <source>
        <dbReference type="EMBL" id="MBP2243816.1"/>
    </source>
</evidence>
<dbReference type="Proteomes" id="UP000810207">
    <property type="component" value="Unassembled WGS sequence"/>
</dbReference>
<protein>
    <submittedName>
        <fullName evidence="1">Uncharacterized protein</fullName>
    </submittedName>
</protein>
<organism evidence="1 2">
    <name type="scientific">Paenibacillus xylanexedens</name>
    <dbReference type="NCBI Taxonomy" id="528191"/>
    <lineage>
        <taxon>Bacteria</taxon>
        <taxon>Bacillati</taxon>
        <taxon>Bacillota</taxon>
        <taxon>Bacilli</taxon>
        <taxon>Bacillales</taxon>
        <taxon>Paenibacillaceae</taxon>
        <taxon>Paenibacillus</taxon>
    </lineage>
</organism>